<evidence type="ECO:0000259" key="9">
    <source>
        <dbReference type="PROSITE" id="PS50970"/>
    </source>
</evidence>
<dbReference type="InterPro" id="IPR036589">
    <property type="entry name" value="HCY_dom_sf"/>
</dbReference>
<dbReference type="Pfam" id="PF02574">
    <property type="entry name" value="S-methyl_trans"/>
    <property type="match status" value="1"/>
</dbReference>
<keyword evidence="5 8" id="KW-0808">Transferase</keyword>
<dbReference type="STRING" id="1643428.GCA_001442855_00114"/>
<dbReference type="EMBL" id="FAOO01000001">
    <property type="protein sequence ID" value="CUU00927.1"/>
    <property type="molecule type" value="Genomic_DNA"/>
</dbReference>
<feature type="binding site" evidence="8">
    <location>
        <position position="273"/>
    </location>
    <ligand>
        <name>Zn(2+)</name>
        <dbReference type="ChEBI" id="CHEBI:29105"/>
    </ligand>
</feature>
<comment type="cofactor">
    <cofactor evidence="1">
        <name>FAD</name>
        <dbReference type="ChEBI" id="CHEBI:57692"/>
    </cofactor>
</comment>
<keyword evidence="11" id="KW-1185">Reference proteome</keyword>
<dbReference type="GO" id="GO:0046872">
    <property type="term" value="F:metal ion binding"/>
    <property type="evidence" value="ECO:0007669"/>
    <property type="project" value="UniProtKB-KW"/>
</dbReference>
<reference evidence="11" key="1">
    <citation type="submission" date="2015-11" db="EMBL/GenBank/DDBJ databases">
        <authorList>
            <person name="Varghese N."/>
        </authorList>
    </citation>
    <scope>NUCLEOTIDE SEQUENCE [LARGE SCALE GENOMIC DNA]</scope>
</reference>
<protein>
    <submittedName>
        <fullName evidence="10">Homocysteine S-methyltransferase</fullName>
    </submittedName>
</protein>
<feature type="binding site" evidence="8">
    <location>
        <position position="272"/>
    </location>
    <ligand>
        <name>Zn(2+)</name>
        <dbReference type="ChEBI" id="CHEBI:29105"/>
    </ligand>
</feature>
<organism evidence="10 11">
    <name type="scientific">Candidatus Thermokryptus mobilis</name>
    <dbReference type="NCBI Taxonomy" id="1643428"/>
    <lineage>
        <taxon>Bacteria</taxon>
        <taxon>Pseudomonadati</taxon>
        <taxon>Candidatus Kryptoniota</taxon>
        <taxon>Candidatus Thermokryptus</taxon>
    </lineage>
</organism>
<dbReference type="RefSeq" id="WP_140943930.1">
    <property type="nucleotide sequence ID" value="NZ_FAOO01000001.1"/>
</dbReference>
<keyword evidence="3 8" id="KW-0489">Methyltransferase</keyword>
<evidence type="ECO:0000313" key="11">
    <source>
        <dbReference type="Proteomes" id="UP000320623"/>
    </source>
</evidence>
<dbReference type="GO" id="GO:0035999">
    <property type="term" value="P:tetrahydrofolate interconversion"/>
    <property type="evidence" value="ECO:0007669"/>
    <property type="project" value="UniProtKB-UniPathway"/>
</dbReference>
<gene>
    <name evidence="10" type="ORF">JGI1_00121</name>
</gene>
<dbReference type="CDD" id="cd00537">
    <property type="entry name" value="MTHFR"/>
    <property type="match status" value="1"/>
</dbReference>
<name>A0A0S4MSH0_9BACT</name>
<dbReference type="GO" id="GO:0005829">
    <property type="term" value="C:cytosol"/>
    <property type="evidence" value="ECO:0007669"/>
    <property type="project" value="TreeGrafter"/>
</dbReference>
<keyword evidence="8" id="KW-0862">Zinc</keyword>
<sequence>MKKPFVERLLDDRPIICDGAMGTMLDLYEYPEQPRCIHNILNPDIVERIHREYIEAGAEIIETNTFDANRFRLEFYHLQDKIKEINKAGVEIAKSVAGENVYVAGSIGPTGKLLEPLGKVKIQQVKDAIKEQAEILIEAGVDLIILETFVSLNELDAAIDAVKEVSDKIPIIAQKTFPEDGAILATDFPIEVVKHIKEKGVTVVGSNCTVGPQRMFSIIKNMYQDDVILSAQPAAGIPTLVDGRSVYHASPEYLATYAKQLVEAGVKIIGACCGSTPSHIKAIAQAIKDIKLKKPKIEIKAKQIQDEKKESTIIIEDKRSDFAKKIGKKFLTTVELDIPRGVDMSSVIEGASYLKENGIDAVNITDGARARFRMDPVTISHLVQTKTGMETITHIACRDRNLIGLQGLLLGAWALGVKNILAITGDPAKIGDFPNATTVQDVDSIGLIRILKNMNHGLDAMGNTIGEPTHFLIACAVNPTAQNLDYEISRLEKKVEAGAQIAFTQPLYEMKTLELFIKKIQHLKIPVMLGILPLRSYKHAEFLHNEVPGIFIPDWVREKLFLARDDAGKVGVEISAQFLKEAKHLVQGAYLLPPFKKYHLAVEILQKI</sequence>
<dbReference type="PANTHER" id="PTHR45833:SF2">
    <property type="entry name" value="BIFUNCTIONAL HOMOCYSTEINE S-METHYLTRANSFERASE_5,10-METHYLENETETRAHYDROFOLATE REDUCTASE"/>
    <property type="match status" value="1"/>
</dbReference>
<dbReference type="InterPro" id="IPR029041">
    <property type="entry name" value="FAD-linked_oxidoreductase-like"/>
</dbReference>
<feature type="binding site" evidence="8">
    <location>
        <position position="208"/>
    </location>
    <ligand>
        <name>Zn(2+)</name>
        <dbReference type="ChEBI" id="CHEBI:29105"/>
    </ligand>
</feature>
<dbReference type="Pfam" id="PF02219">
    <property type="entry name" value="MTHFR"/>
    <property type="match status" value="1"/>
</dbReference>
<proteinExistence type="predicted"/>
<comment type="cofactor">
    <cofactor evidence="8">
        <name>Zn(2+)</name>
        <dbReference type="ChEBI" id="CHEBI:29105"/>
    </cofactor>
</comment>
<evidence type="ECO:0000256" key="4">
    <source>
        <dbReference type="ARBA" id="ARBA00022630"/>
    </source>
</evidence>
<dbReference type="PROSITE" id="PS50970">
    <property type="entry name" value="HCY"/>
    <property type="match status" value="1"/>
</dbReference>
<keyword evidence="8" id="KW-0479">Metal-binding</keyword>
<keyword evidence="4" id="KW-0285">Flavoprotein</keyword>
<dbReference type="InterPro" id="IPR003171">
    <property type="entry name" value="Mehydrof_redctse-like"/>
</dbReference>
<dbReference type="GO" id="GO:0004489">
    <property type="term" value="F:methylenetetrahydrofolate reductase [NAD(P)H] activity"/>
    <property type="evidence" value="ECO:0007669"/>
    <property type="project" value="InterPro"/>
</dbReference>
<evidence type="ECO:0000313" key="10">
    <source>
        <dbReference type="EMBL" id="CUU00927.1"/>
    </source>
</evidence>
<dbReference type="GO" id="GO:0032259">
    <property type="term" value="P:methylation"/>
    <property type="evidence" value="ECO:0007669"/>
    <property type="project" value="UniProtKB-KW"/>
</dbReference>
<dbReference type="SUPFAM" id="SSF82282">
    <property type="entry name" value="Homocysteine S-methyltransferase"/>
    <property type="match status" value="1"/>
</dbReference>
<accession>A0A0S4MSH0</accession>
<dbReference type="Proteomes" id="UP000320623">
    <property type="component" value="Unassembled WGS sequence"/>
</dbReference>
<dbReference type="AlphaFoldDB" id="A0A0S4MSH0"/>
<evidence type="ECO:0000256" key="5">
    <source>
        <dbReference type="ARBA" id="ARBA00022679"/>
    </source>
</evidence>
<dbReference type="Gene3D" id="3.20.20.330">
    <property type="entry name" value="Homocysteine-binding-like domain"/>
    <property type="match status" value="1"/>
</dbReference>
<evidence type="ECO:0000256" key="3">
    <source>
        <dbReference type="ARBA" id="ARBA00022603"/>
    </source>
</evidence>
<dbReference type="OrthoDB" id="9803687at2"/>
<comment type="pathway">
    <text evidence="2">One-carbon metabolism; tetrahydrofolate interconversion.</text>
</comment>
<dbReference type="SUPFAM" id="SSF51730">
    <property type="entry name" value="FAD-linked oxidoreductase"/>
    <property type="match status" value="1"/>
</dbReference>
<dbReference type="UniPathway" id="UPA00193"/>
<evidence type="ECO:0000256" key="6">
    <source>
        <dbReference type="ARBA" id="ARBA00022827"/>
    </source>
</evidence>
<dbReference type="InterPro" id="IPR050554">
    <property type="entry name" value="Met_Synthase/Corrinoid"/>
</dbReference>
<evidence type="ECO:0000256" key="1">
    <source>
        <dbReference type="ARBA" id="ARBA00001974"/>
    </source>
</evidence>
<dbReference type="NCBIfam" id="NF006396">
    <property type="entry name" value="PRK08645.1"/>
    <property type="match status" value="1"/>
</dbReference>
<dbReference type="Gene3D" id="3.20.20.220">
    <property type="match status" value="1"/>
</dbReference>
<dbReference type="InterPro" id="IPR003726">
    <property type="entry name" value="HCY_dom"/>
</dbReference>
<evidence type="ECO:0000256" key="8">
    <source>
        <dbReference type="PROSITE-ProRule" id="PRU00333"/>
    </source>
</evidence>
<dbReference type="PANTHER" id="PTHR45833">
    <property type="entry name" value="METHIONINE SYNTHASE"/>
    <property type="match status" value="1"/>
</dbReference>
<keyword evidence="6" id="KW-0274">FAD</keyword>
<feature type="domain" description="Hcy-binding" evidence="9">
    <location>
        <begin position="3"/>
        <end position="287"/>
    </location>
</feature>
<dbReference type="GO" id="GO:0008705">
    <property type="term" value="F:methionine synthase activity"/>
    <property type="evidence" value="ECO:0007669"/>
    <property type="project" value="TreeGrafter"/>
</dbReference>
<keyword evidence="7" id="KW-0560">Oxidoreductase</keyword>
<evidence type="ECO:0000256" key="7">
    <source>
        <dbReference type="ARBA" id="ARBA00023002"/>
    </source>
</evidence>
<evidence type="ECO:0000256" key="2">
    <source>
        <dbReference type="ARBA" id="ARBA00004777"/>
    </source>
</evidence>